<dbReference type="eggNOG" id="ENOG50306ES">
    <property type="taxonomic scope" value="Bacteria"/>
</dbReference>
<dbReference type="AlphaFoldDB" id="E0IG47"/>
<keyword evidence="2" id="KW-1185">Reference proteome</keyword>
<dbReference type="STRING" id="717606.PaecuDRAFT_4638"/>
<proteinExistence type="predicted"/>
<accession>E0IG47</accession>
<dbReference type="RefSeq" id="WP_006040618.1">
    <property type="nucleotide sequence ID" value="NZ_AEDD01000015.1"/>
</dbReference>
<dbReference type="Proteomes" id="UP000005387">
    <property type="component" value="Unassembled WGS sequence"/>
</dbReference>
<name>E0IG47_9BACL</name>
<gene>
    <name evidence="1" type="ORF">PaecuDRAFT_4638</name>
</gene>
<dbReference type="EMBL" id="AEDD01000015">
    <property type="protein sequence ID" value="EFM08627.1"/>
    <property type="molecule type" value="Genomic_DNA"/>
</dbReference>
<reference evidence="1 2" key="1">
    <citation type="submission" date="2010-07" db="EMBL/GenBank/DDBJ databases">
        <title>The draft genome of Paenibacillus curdlanolyticus YK9.</title>
        <authorList>
            <consortium name="US DOE Joint Genome Institute (JGI-PGF)"/>
            <person name="Lucas S."/>
            <person name="Copeland A."/>
            <person name="Lapidus A."/>
            <person name="Cheng J.-F."/>
            <person name="Bruce D."/>
            <person name="Goodwin L."/>
            <person name="Pitluck S."/>
            <person name="Land M.L."/>
            <person name="Hauser L."/>
            <person name="Chang Y.-J."/>
            <person name="Jeffries C."/>
            <person name="Anderson I.J."/>
            <person name="Johnson E."/>
            <person name="Loganathan U."/>
            <person name="Mulhopadhyay B."/>
            <person name="Kyrpides N."/>
            <person name="Woyke T.J."/>
        </authorList>
    </citation>
    <scope>NUCLEOTIDE SEQUENCE [LARGE SCALE GENOMIC DNA]</scope>
    <source>
        <strain evidence="1 2">YK9</strain>
    </source>
</reference>
<evidence type="ECO:0000313" key="2">
    <source>
        <dbReference type="Proteomes" id="UP000005387"/>
    </source>
</evidence>
<protein>
    <submittedName>
        <fullName evidence="1">Copper amine oxidase domain protein</fullName>
    </submittedName>
</protein>
<organism evidence="1 2">
    <name type="scientific">Paenibacillus curdlanolyticus YK9</name>
    <dbReference type="NCBI Taxonomy" id="717606"/>
    <lineage>
        <taxon>Bacteria</taxon>
        <taxon>Bacillati</taxon>
        <taxon>Bacillota</taxon>
        <taxon>Bacilli</taxon>
        <taxon>Bacillales</taxon>
        <taxon>Paenibacillaceae</taxon>
        <taxon>Paenibacillus</taxon>
    </lineage>
</organism>
<dbReference type="OrthoDB" id="2626382at2"/>
<evidence type="ECO:0000313" key="1">
    <source>
        <dbReference type="EMBL" id="EFM08627.1"/>
    </source>
</evidence>
<sequence length="188" mass="20774">MNPLRYISNQLGAAVGYDSVSKSVYIDNNALTTFKSENVSIAEDATFQLKMLANKTAFKYGEPITVWTEMNYLGKESSDIYYGGSMVTYSLTDADGFSDSELGSLVLQKSKFNVNDAYMRILPQSLIGSYLMHKNNVEDPEKYLNEAVRPAALPIGTYTLKVSAEYGLEEYSSASKQTLSASMTIVIE</sequence>